<evidence type="ECO:0000313" key="2">
    <source>
        <dbReference type="Proteomes" id="UP000182114"/>
    </source>
</evidence>
<organism evidence="1 2">
    <name type="scientific">Cellulophaga baltica</name>
    <dbReference type="NCBI Taxonomy" id="76594"/>
    <lineage>
        <taxon>Bacteria</taxon>
        <taxon>Pseudomonadati</taxon>
        <taxon>Bacteroidota</taxon>
        <taxon>Flavobacteriia</taxon>
        <taxon>Flavobacteriales</taxon>
        <taxon>Flavobacteriaceae</taxon>
        <taxon>Cellulophaga</taxon>
    </lineage>
</organism>
<accession>A0A1G7M827</accession>
<dbReference type="EMBL" id="FNBD01000035">
    <property type="protein sequence ID" value="SDF57958.1"/>
    <property type="molecule type" value="Genomic_DNA"/>
</dbReference>
<name>A0A1G7M827_9FLAO</name>
<gene>
    <name evidence="1" type="ORF">SAMN04487992_1352</name>
</gene>
<dbReference type="RefSeq" id="WP_074539626.1">
    <property type="nucleotide sequence ID" value="NZ_FNBD01000035.1"/>
</dbReference>
<evidence type="ECO:0008006" key="3">
    <source>
        <dbReference type="Google" id="ProtNLM"/>
    </source>
</evidence>
<keyword evidence="2" id="KW-1185">Reference proteome</keyword>
<evidence type="ECO:0000313" key="1">
    <source>
        <dbReference type="EMBL" id="SDF57958.1"/>
    </source>
</evidence>
<dbReference type="Proteomes" id="UP000182114">
    <property type="component" value="Unassembled WGS sequence"/>
</dbReference>
<proteinExistence type="predicted"/>
<sequence>MKVSIFLTILSFLIISCNQNIRQKAPTVTDIKIDTTKTNKIMNSVNRQITCDNNLDSDFTSQILCKIENLERLKSNYVLIKQGVILVNDSKIYKGIKKLKKITEKSKIKDKIDNLYYLSEMIFEIQFCFLKGTTDMGGKTYPRARIEEVIFKSENCASQFIQNLNESLENNNSLKDLFDKSPNSIFRENNRVYYISSGGFYMMEIYKNLESAIKNKACVQHGL</sequence>
<dbReference type="PROSITE" id="PS51257">
    <property type="entry name" value="PROKAR_LIPOPROTEIN"/>
    <property type="match status" value="1"/>
</dbReference>
<protein>
    <recommendedName>
        <fullName evidence="3">Lipoprotein</fullName>
    </recommendedName>
</protein>
<reference evidence="2" key="1">
    <citation type="submission" date="2016-10" db="EMBL/GenBank/DDBJ databases">
        <authorList>
            <person name="Varghese N."/>
            <person name="Submissions S."/>
        </authorList>
    </citation>
    <scope>NUCLEOTIDE SEQUENCE [LARGE SCALE GENOMIC DNA]</scope>
    <source>
        <strain evidence="2">DSM 24729</strain>
    </source>
</reference>
<dbReference type="AlphaFoldDB" id="A0A1G7M827"/>